<dbReference type="InterPro" id="IPR032787">
    <property type="entry name" value="Prok-E2_D"/>
</dbReference>
<dbReference type="AlphaFoldDB" id="A0A2T3ITJ2"/>
<sequence>MFDYTEASQSNHRDAGRNPMSSMEVVAFETINSETYITHYDVKATVAYGSNKESYEIHNPKVINPSTLVEKLNLKQSGLIDPRVLVDSGNTLIWQYTPSPDQCLYYKYRNKTFAKPIKWCNFIFKLQGNGLSVFAVQHKSRPTEKTRLYFAPLPNVYSSGIICLGSCSLPRNKDIDVISECYFDSVKTHLNNRKLLRDHKEVSDTQFLNWIKTKTTSPIRVSELKPFGTLKDIL</sequence>
<reference evidence="1 2" key="1">
    <citation type="submission" date="2018-03" db="EMBL/GenBank/DDBJ databases">
        <title>Whole genome sequencing of Histamine producing bacteria.</title>
        <authorList>
            <person name="Butler K."/>
        </authorList>
    </citation>
    <scope>NUCLEOTIDE SEQUENCE [LARGE SCALE GENOMIC DNA]</scope>
    <source>
        <strain evidence="1 2">JCM 13586</strain>
    </source>
</reference>
<keyword evidence="2" id="KW-1185">Reference proteome</keyword>
<dbReference type="EMBL" id="PYMH01000013">
    <property type="protein sequence ID" value="PSU31663.1"/>
    <property type="molecule type" value="Genomic_DNA"/>
</dbReference>
<evidence type="ECO:0000313" key="2">
    <source>
        <dbReference type="Proteomes" id="UP000241222"/>
    </source>
</evidence>
<dbReference type="RefSeq" id="WP_107350794.1">
    <property type="nucleotide sequence ID" value="NZ_PYMH01000013.1"/>
</dbReference>
<proteinExistence type="predicted"/>
<evidence type="ECO:0008006" key="3">
    <source>
        <dbReference type="Google" id="ProtNLM"/>
    </source>
</evidence>
<dbReference type="Proteomes" id="UP000241222">
    <property type="component" value="Unassembled WGS sequence"/>
</dbReference>
<protein>
    <recommendedName>
        <fullName evidence="3">PRTRC system protein B</fullName>
    </recommendedName>
</protein>
<dbReference type="OrthoDB" id="6396928at2"/>
<name>A0A2T3ITJ2_9GAMM</name>
<organism evidence="1 2">
    <name type="scientific">Photobacterium lutimaris</name>
    <dbReference type="NCBI Taxonomy" id="388278"/>
    <lineage>
        <taxon>Bacteria</taxon>
        <taxon>Pseudomonadati</taxon>
        <taxon>Pseudomonadota</taxon>
        <taxon>Gammaproteobacteria</taxon>
        <taxon>Vibrionales</taxon>
        <taxon>Vibrionaceae</taxon>
        <taxon>Photobacterium</taxon>
    </lineage>
</organism>
<gene>
    <name evidence="1" type="ORF">C9I99_20975</name>
</gene>
<accession>A0A2T3ITJ2</accession>
<evidence type="ECO:0000313" key="1">
    <source>
        <dbReference type="EMBL" id="PSU31663.1"/>
    </source>
</evidence>
<dbReference type="Pfam" id="PF14460">
    <property type="entry name" value="Prok-E2_D"/>
    <property type="match status" value="1"/>
</dbReference>
<comment type="caution">
    <text evidence="1">The sequence shown here is derived from an EMBL/GenBank/DDBJ whole genome shotgun (WGS) entry which is preliminary data.</text>
</comment>